<reference evidence="7" key="1">
    <citation type="submission" date="2025-08" db="UniProtKB">
        <authorList>
            <consortium name="RefSeq"/>
        </authorList>
    </citation>
    <scope>IDENTIFICATION</scope>
    <source>
        <tissue evidence="7">Seedling</tissue>
    </source>
</reference>
<sequence>MAEIDCHSYYSCINCRNPVALRFDLLSKDFLAKSGPAYLFSYARNIIVGISEERNLLSGVHTIADISCSNCGEVLGWKYIRAYDIRQKYKEGKFILERAMIAKEY</sequence>
<evidence type="ECO:0000256" key="3">
    <source>
        <dbReference type="ARBA" id="ARBA00022833"/>
    </source>
</evidence>
<keyword evidence="3" id="KW-0862">Zinc</keyword>
<proteinExistence type="inferred from homology"/>
<dbReference type="GeneID" id="132805003"/>
<gene>
    <name evidence="7" type="primary">LOC132805003</name>
</gene>
<dbReference type="Pfam" id="PF03226">
    <property type="entry name" value="Yippee-Mis18"/>
    <property type="match status" value="1"/>
</dbReference>
<protein>
    <recommendedName>
        <fullName evidence="4">Protein yippee-like</fullName>
    </recommendedName>
</protein>
<evidence type="ECO:0000256" key="1">
    <source>
        <dbReference type="ARBA" id="ARBA00005613"/>
    </source>
</evidence>
<evidence type="ECO:0000259" key="5">
    <source>
        <dbReference type="PROSITE" id="PS51792"/>
    </source>
</evidence>
<dbReference type="PANTHER" id="PTHR13848">
    <property type="entry name" value="PROTEIN YIPPEE-LIKE CG15309-RELATED"/>
    <property type="match status" value="1"/>
</dbReference>
<organism evidence="6 7">
    <name type="scientific">Ziziphus jujuba</name>
    <name type="common">Chinese jujube</name>
    <name type="synonym">Ziziphus sativa</name>
    <dbReference type="NCBI Taxonomy" id="326968"/>
    <lineage>
        <taxon>Eukaryota</taxon>
        <taxon>Viridiplantae</taxon>
        <taxon>Streptophyta</taxon>
        <taxon>Embryophyta</taxon>
        <taxon>Tracheophyta</taxon>
        <taxon>Spermatophyta</taxon>
        <taxon>Magnoliopsida</taxon>
        <taxon>eudicotyledons</taxon>
        <taxon>Gunneridae</taxon>
        <taxon>Pentapetalae</taxon>
        <taxon>rosids</taxon>
        <taxon>fabids</taxon>
        <taxon>Rosales</taxon>
        <taxon>Rhamnaceae</taxon>
        <taxon>Paliureae</taxon>
        <taxon>Ziziphus</taxon>
    </lineage>
</organism>
<dbReference type="PROSITE" id="PS51792">
    <property type="entry name" value="YIPPEE"/>
    <property type="match status" value="1"/>
</dbReference>
<feature type="domain" description="Yippee" evidence="5">
    <location>
        <begin position="8"/>
        <end position="105"/>
    </location>
</feature>
<evidence type="ECO:0000313" key="7">
    <source>
        <dbReference type="RefSeq" id="XP_060675630.1"/>
    </source>
</evidence>
<keyword evidence="2" id="KW-0479">Metal-binding</keyword>
<dbReference type="InterPro" id="IPR034751">
    <property type="entry name" value="Yippee"/>
</dbReference>
<evidence type="ECO:0000256" key="2">
    <source>
        <dbReference type="ARBA" id="ARBA00022723"/>
    </source>
</evidence>
<dbReference type="RefSeq" id="XP_060675630.1">
    <property type="nucleotide sequence ID" value="XM_060819647.1"/>
</dbReference>
<comment type="similarity">
    <text evidence="1 4">Belongs to the yippee family.</text>
</comment>
<dbReference type="InterPro" id="IPR004910">
    <property type="entry name" value="Yippee/Mis18/Cereblon"/>
</dbReference>
<name>A0ABM4AFZ1_ZIZJJ</name>
<evidence type="ECO:0000313" key="6">
    <source>
        <dbReference type="Proteomes" id="UP001652623"/>
    </source>
</evidence>
<evidence type="ECO:0000256" key="4">
    <source>
        <dbReference type="RuleBase" id="RU110713"/>
    </source>
</evidence>
<dbReference type="InterPro" id="IPR039058">
    <property type="entry name" value="Yippee_fam"/>
</dbReference>
<accession>A0ABM4AFZ1</accession>
<dbReference type="Proteomes" id="UP001652623">
    <property type="component" value="Chromosome 8"/>
</dbReference>
<keyword evidence="6" id="KW-1185">Reference proteome</keyword>